<dbReference type="InterPro" id="IPR017850">
    <property type="entry name" value="Alkaline_phosphatase_core_sf"/>
</dbReference>
<dbReference type="AlphaFoldDB" id="A0AAE2YPA0"/>
<organism evidence="5 6">
    <name type="scientific">Igneacidithiobacillus copahuensis</name>
    <dbReference type="NCBI Taxonomy" id="2724909"/>
    <lineage>
        <taxon>Bacteria</taxon>
        <taxon>Pseudomonadati</taxon>
        <taxon>Pseudomonadota</taxon>
        <taxon>Acidithiobacillia</taxon>
        <taxon>Acidithiobacillales</taxon>
        <taxon>Acidithiobacillaceae</taxon>
        <taxon>Igneacidithiobacillus</taxon>
    </lineage>
</organism>
<reference evidence="5" key="1">
    <citation type="journal article" date="2021" name="ISME J.">
        <title>Genomic evolution of the class Acidithiobacillia: deep-branching Proteobacteria living in extreme acidic conditions.</title>
        <authorList>
            <person name="Moya-Beltran A."/>
            <person name="Beard S."/>
            <person name="Rojas-Villalobos C."/>
            <person name="Issotta F."/>
            <person name="Gallardo Y."/>
            <person name="Ulloa R."/>
            <person name="Giaveno A."/>
            <person name="Degli Esposti M."/>
            <person name="Johnson D.B."/>
            <person name="Quatrini R."/>
        </authorList>
    </citation>
    <scope>NUCLEOTIDE SEQUENCE</scope>
    <source>
        <strain evidence="5">VAN18-1</strain>
    </source>
</reference>
<dbReference type="RefSeq" id="WP_215873134.1">
    <property type="nucleotide sequence ID" value="NZ_JAAXYO010000084.1"/>
</dbReference>
<feature type="domain" description="Bacterial phospholipase C C-terminal" evidence="4">
    <location>
        <begin position="523"/>
        <end position="592"/>
    </location>
</feature>
<evidence type="ECO:0000313" key="6">
    <source>
        <dbReference type="Proteomes" id="UP001197378"/>
    </source>
</evidence>
<dbReference type="Pfam" id="PF04185">
    <property type="entry name" value="Phosphoesterase"/>
    <property type="match status" value="1"/>
</dbReference>
<dbReference type="NCBIfam" id="TIGR03396">
    <property type="entry name" value="PC_PLC"/>
    <property type="match status" value="1"/>
</dbReference>
<evidence type="ECO:0000259" key="4">
    <source>
        <dbReference type="Pfam" id="PF05506"/>
    </source>
</evidence>
<dbReference type="GO" id="GO:0034480">
    <property type="term" value="F:phosphatidylcholine phospholipase C activity"/>
    <property type="evidence" value="ECO:0007669"/>
    <property type="project" value="UniProtKB-EC"/>
</dbReference>
<dbReference type="InterPro" id="IPR008475">
    <property type="entry name" value="PLipase_C_C"/>
</dbReference>
<evidence type="ECO:0000256" key="1">
    <source>
        <dbReference type="ARBA" id="ARBA00009717"/>
    </source>
</evidence>
<dbReference type="Pfam" id="PF05506">
    <property type="entry name" value="PLipase_C_C"/>
    <property type="match status" value="1"/>
</dbReference>
<keyword evidence="3" id="KW-0378">Hydrolase</keyword>
<comment type="similarity">
    <text evidence="1">Belongs to the bacterial phospholipase C family.</text>
</comment>
<comment type="caution">
    <text evidence="5">The sequence shown here is derived from an EMBL/GenBank/DDBJ whole genome shotgun (WGS) entry which is preliminary data.</text>
</comment>
<dbReference type="PROSITE" id="PS51318">
    <property type="entry name" value="TAT"/>
    <property type="match status" value="1"/>
</dbReference>
<dbReference type="EC" id="3.1.4.3" evidence="2"/>
<dbReference type="CDD" id="cd16014">
    <property type="entry name" value="PLC"/>
    <property type="match status" value="1"/>
</dbReference>
<accession>A0AAE2YPA0</accession>
<dbReference type="InterPro" id="IPR017767">
    <property type="entry name" value="PC-PLC"/>
</dbReference>
<dbReference type="EMBL" id="JAAXYO010000084">
    <property type="protein sequence ID" value="MBU2787817.1"/>
    <property type="molecule type" value="Genomic_DNA"/>
</dbReference>
<dbReference type="Proteomes" id="UP001197378">
    <property type="component" value="Unassembled WGS sequence"/>
</dbReference>
<sequence>MNERNAGVNRREFLKSLALMGAVSATLPLSIQRALATPAHAASGSIEDVEHIVIFMQENRSFDHYFGHLSGVRGYNDRFPLPIPGGKSIWEQPRLSDASEVILPYHLNTLTSSAQVVGDLDHSWYSTHAANAGGLFNAWPLAKTDRTMGYYLRQDIPYHYALADAFTVCDHYFCSLAGPTHPNRSYLWTGMVDPSGQGGGPLINNDDYITDPKKYPPVWWPTYPERLQKAGISWQVYQEGTTLSLEKPFEGNYGDNPLQMFRQYVNAPSDSPLRQRGISVRSLRQLQEDVVQDRLPQVSWIVAPAGYTEHPSYAPAYGAVYIARVLAALTANPKVWSRTVVFLNYDENDGIFDHVIPPQPPTPVRPGKSTVSTAGEVHDLVNPRQAPLFVPDDLPYGMGPRTPMIVISPWSRGGKVCSEVFDHTSVLRFVEKRFGVSEPNITAWRRAVAGDLTSAFDFSRADLRQYFLPSTANNFNLVQRAVADLPLPQVPVAGTQQGIPPQEEGQRPALPIDYRQTLQIEAGAGGYLVRCQNPSSLGICCWAYWDGSRGLPQRYTIGAGHQLEDHIAWPKDVPAALTVYGSNGFIRKLQGKGQSSLRVSEEYLLPGGNLRLVLENRSASAREVEIEDAAYGAEKRRVRLGKWEKRALDFSLEQSDQWYDLRITDQAHVWRLAGHVETGHLSKTDPANVAPVLRV</sequence>
<dbReference type="PANTHER" id="PTHR31956">
    <property type="entry name" value="NON-SPECIFIC PHOSPHOLIPASE C4-RELATED"/>
    <property type="match status" value="1"/>
</dbReference>
<dbReference type="GO" id="GO:0016042">
    <property type="term" value="P:lipid catabolic process"/>
    <property type="evidence" value="ECO:0007669"/>
    <property type="project" value="InterPro"/>
</dbReference>
<dbReference type="SUPFAM" id="SSF53649">
    <property type="entry name" value="Alkaline phosphatase-like"/>
    <property type="match status" value="1"/>
</dbReference>
<evidence type="ECO:0000256" key="2">
    <source>
        <dbReference type="ARBA" id="ARBA00012018"/>
    </source>
</evidence>
<evidence type="ECO:0000313" key="5">
    <source>
        <dbReference type="EMBL" id="MBU2787817.1"/>
    </source>
</evidence>
<dbReference type="InterPro" id="IPR007312">
    <property type="entry name" value="Phosphoesterase"/>
</dbReference>
<dbReference type="PANTHER" id="PTHR31956:SF1">
    <property type="entry name" value="NON-SPECIFIC PHOSPHOLIPASE C1"/>
    <property type="match status" value="1"/>
</dbReference>
<dbReference type="Gene3D" id="3.40.720.10">
    <property type="entry name" value="Alkaline Phosphatase, subunit A"/>
    <property type="match status" value="2"/>
</dbReference>
<gene>
    <name evidence="5" type="ORF">HFQ13_06310</name>
</gene>
<dbReference type="InterPro" id="IPR006311">
    <property type="entry name" value="TAT_signal"/>
</dbReference>
<name>A0AAE2YPA0_9PROT</name>
<proteinExistence type="inferred from homology"/>
<protein>
    <recommendedName>
        <fullName evidence="2">phospholipase C</fullName>
        <ecNumber evidence="2">3.1.4.3</ecNumber>
    </recommendedName>
</protein>
<evidence type="ECO:0000256" key="3">
    <source>
        <dbReference type="ARBA" id="ARBA00022801"/>
    </source>
</evidence>
<keyword evidence="6" id="KW-1185">Reference proteome</keyword>